<dbReference type="Gene3D" id="3.40.50.300">
    <property type="entry name" value="P-loop containing nucleotide triphosphate hydrolases"/>
    <property type="match status" value="1"/>
</dbReference>
<evidence type="ECO:0000256" key="6">
    <source>
        <dbReference type="ARBA" id="ARBA00023136"/>
    </source>
</evidence>
<dbReference type="InterPro" id="IPR027417">
    <property type="entry name" value="P-loop_NTPase"/>
</dbReference>
<evidence type="ECO:0000313" key="9">
    <source>
        <dbReference type="Proteomes" id="UP000321558"/>
    </source>
</evidence>
<evidence type="ECO:0000256" key="4">
    <source>
        <dbReference type="ARBA" id="ARBA00022741"/>
    </source>
</evidence>
<dbReference type="InterPro" id="IPR030679">
    <property type="entry name" value="ABC_ATPase_HisP-typ"/>
</dbReference>
<dbReference type="GO" id="GO:0005524">
    <property type="term" value="F:ATP binding"/>
    <property type="evidence" value="ECO:0007669"/>
    <property type="project" value="UniProtKB-KW"/>
</dbReference>
<sequence length="260" mass="29315">MIKVSNLQKSYKSNQVLKGISFHVDEGEVVAIIGPSGSGKSTLLRCLNFLEKPNEGHIEIGGIFVDTAKATKKEIHQLRLQTSMVFQHYNLFKNITALKNVAHPLRVTKKLDKKKAEEIGRHLLEQVGLSNKADHYPISLSGGQQQRVGIARALAVNPNAILFDEPTSSLDPEWVGEVLRVISRIADKEKTMIIVTHEMNFAREVADRVIFMDDGFIVEQGTPEEVFDYPANDRTKKFLRDYQRQITGKTDNKMEKFAIV</sequence>
<dbReference type="PIRSF" id="PIRSF039085">
    <property type="entry name" value="ABC_ATPase_HisP"/>
    <property type="match status" value="1"/>
</dbReference>
<evidence type="ECO:0000313" key="8">
    <source>
        <dbReference type="EMBL" id="GEN89397.1"/>
    </source>
</evidence>
<dbReference type="SUPFAM" id="SSF52540">
    <property type="entry name" value="P-loop containing nucleoside triphosphate hydrolases"/>
    <property type="match status" value="1"/>
</dbReference>
<comment type="caution">
    <text evidence="8">The sequence shown here is derived from an EMBL/GenBank/DDBJ whole genome shotgun (WGS) entry which is preliminary data.</text>
</comment>
<evidence type="ECO:0000259" key="7">
    <source>
        <dbReference type="PROSITE" id="PS50893"/>
    </source>
</evidence>
<accession>A0A511ZPP9</accession>
<protein>
    <submittedName>
        <fullName evidence="8">Polar amino acid ABC transporter ATP-binding protein</fullName>
    </submittedName>
</protein>
<keyword evidence="2" id="KW-0813">Transport</keyword>
<dbReference type="Proteomes" id="UP000321558">
    <property type="component" value="Unassembled WGS sequence"/>
</dbReference>
<dbReference type="PANTHER" id="PTHR43166:SF35">
    <property type="entry name" value="L-CYSTINE IMPORT ATP-BINDING PROTEIN TCYN"/>
    <property type="match status" value="1"/>
</dbReference>
<dbReference type="InterPro" id="IPR050086">
    <property type="entry name" value="MetN_ABC_transporter-like"/>
</dbReference>
<dbReference type="InterPro" id="IPR003439">
    <property type="entry name" value="ABC_transporter-like_ATP-bd"/>
</dbReference>
<dbReference type="SMART" id="SM00382">
    <property type="entry name" value="AAA"/>
    <property type="match status" value="1"/>
</dbReference>
<dbReference type="AlphaFoldDB" id="A0A511ZPP9"/>
<dbReference type="PROSITE" id="PS50893">
    <property type="entry name" value="ABC_TRANSPORTER_2"/>
    <property type="match status" value="1"/>
</dbReference>
<dbReference type="RefSeq" id="WP_147212293.1">
    <property type="nucleotide sequence ID" value="NZ_BJYM01000022.1"/>
</dbReference>
<dbReference type="STRING" id="582851.GCA_900162665_01563"/>
<keyword evidence="9" id="KW-1185">Reference proteome</keyword>
<dbReference type="GO" id="GO:0016887">
    <property type="term" value="F:ATP hydrolysis activity"/>
    <property type="evidence" value="ECO:0007669"/>
    <property type="project" value="InterPro"/>
</dbReference>
<evidence type="ECO:0000256" key="2">
    <source>
        <dbReference type="ARBA" id="ARBA00022448"/>
    </source>
</evidence>
<gene>
    <name evidence="8" type="ORF">OSO01_41360</name>
</gene>
<dbReference type="GO" id="GO:0005886">
    <property type="term" value="C:plasma membrane"/>
    <property type="evidence" value="ECO:0007669"/>
    <property type="project" value="UniProtKB-SubCell"/>
</dbReference>
<evidence type="ECO:0000256" key="3">
    <source>
        <dbReference type="ARBA" id="ARBA00022475"/>
    </source>
</evidence>
<dbReference type="FunFam" id="3.40.50.300:FF:000020">
    <property type="entry name" value="Amino acid ABC transporter ATP-binding component"/>
    <property type="match status" value="1"/>
</dbReference>
<feature type="domain" description="ABC transporter" evidence="7">
    <location>
        <begin position="2"/>
        <end position="239"/>
    </location>
</feature>
<name>A0A511ZPP9_9BACI</name>
<dbReference type="InterPro" id="IPR017871">
    <property type="entry name" value="ABC_transporter-like_CS"/>
</dbReference>
<evidence type="ECO:0000256" key="5">
    <source>
        <dbReference type="ARBA" id="ARBA00022840"/>
    </source>
</evidence>
<dbReference type="PROSITE" id="PS00211">
    <property type="entry name" value="ABC_TRANSPORTER_1"/>
    <property type="match status" value="1"/>
</dbReference>
<dbReference type="GO" id="GO:0015424">
    <property type="term" value="F:ABC-type amino acid transporter activity"/>
    <property type="evidence" value="ECO:0007669"/>
    <property type="project" value="InterPro"/>
</dbReference>
<proteinExistence type="predicted"/>
<organism evidence="8 9">
    <name type="scientific">Oceanobacillus sojae</name>
    <dbReference type="NCBI Taxonomy" id="582851"/>
    <lineage>
        <taxon>Bacteria</taxon>
        <taxon>Bacillati</taxon>
        <taxon>Bacillota</taxon>
        <taxon>Bacilli</taxon>
        <taxon>Bacillales</taxon>
        <taxon>Bacillaceae</taxon>
        <taxon>Oceanobacillus</taxon>
    </lineage>
</organism>
<dbReference type="CDD" id="cd03262">
    <property type="entry name" value="ABC_HisP_GlnQ"/>
    <property type="match status" value="1"/>
</dbReference>
<dbReference type="Pfam" id="PF00005">
    <property type="entry name" value="ABC_tran"/>
    <property type="match status" value="1"/>
</dbReference>
<keyword evidence="6" id="KW-0472">Membrane</keyword>
<keyword evidence="3" id="KW-1003">Cell membrane</keyword>
<reference evidence="8 9" key="1">
    <citation type="submission" date="2019-07" db="EMBL/GenBank/DDBJ databases">
        <title>Whole genome shotgun sequence of Oceanobacillus sojae NBRC 105379.</title>
        <authorList>
            <person name="Hosoyama A."/>
            <person name="Uohara A."/>
            <person name="Ohji S."/>
            <person name="Ichikawa N."/>
        </authorList>
    </citation>
    <scope>NUCLEOTIDE SEQUENCE [LARGE SCALE GENOMIC DNA]</scope>
    <source>
        <strain evidence="8 9">NBRC 105379</strain>
    </source>
</reference>
<dbReference type="PANTHER" id="PTHR43166">
    <property type="entry name" value="AMINO ACID IMPORT ATP-BINDING PROTEIN"/>
    <property type="match status" value="1"/>
</dbReference>
<evidence type="ECO:0000256" key="1">
    <source>
        <dbReference type="ARBA" id="ARBA00004202"/>
    </source>
</evidence>
<dbReference type="InterPro" id="IPR003593">
    <property type="entry name" value="AAA+_ATPase"/>
</dbReference>
<comment type="subcellular location">
    <subcellularLocation>
        <location evidence="1">Cell membrane</location>
        <topology evidence="1">Peripheral membrane protein</topology>
    </subcellularLocation>
</comment>
<dbReference type="EMBL" id="BJYM01000022">
    <property type="protein sequence ID" value="GEN89397.1"/>
    <property type="molecule type" value="Genomic_DNA"/>
</dbReference>
<keyword evidence="4" id="KW-0547">Nucleotide-binding</keyword>
<dbReference type="OrthoDB" id="1679618at2"/>
<keyword evidence="5 8" id="KW-0067">ATP-binding</keyword>